<keyword evidence="2" id="KW-1185">Reference proteome</keyword>
<dbReference type="Gene3D" id="2.120.10.30">
    <property type="entry name" value="TolB, C-terminal domain"/>
    <property type="match status" value="1"/>
</dbReference>
<gene>
    <name evidence="1" type="ORF">IFM89_012671</name>
</gene>
<dbReference type="Proteomes" id="UP000631114">
    <property type="component" value="Unassembled WGS sequence"/>
</dbReference>
<comment type="caution">
    <text evidence="1">The sequence shown here is derived from an EMBL/GenBank/DDBJ whole genome shotgun (WGS) entry which is preliminary data.</text>
</comment>
<dbReference type="OrthoDB" id="43744at2759"/>
<proteinExistence type="predicted"/>
<organism evidence="1 2">
    <name type="scientific">Coptis chinensis</name>
    <dbReference type="NCBI Taxonomy" id="261450"/>
    <lineage>
        <taxon>Eukaryota</taxon>
        <taxon>Viridiplantae</taxon>
        <taxon>Streptophyta</taxon>
        <taxon>Embryophyta</taxon>
        <taxon>Tracheophyta</taxon>
        <taxon>Spermatophyta</taxon>
        <taxon>Magnoliopsida</taxon>
        <taxon>Ranunculales</taxon>
        <taxon>Ranunculaceae</taxon>
        <taxon>Coptidoideae</taxon>
        <taxon>Coptis</taxon>
    </lineage>
</organism>
<evidence type="ECO:0000313" key="1">
    <source>
        <dbReference type="EMBL" id="KAF9592177.1"/>
    </source>
</evidence>
<dbReference type="SUPFAM" id="SSF69304">
    <property type="entry name" value="Tricorn protease N-terminal domain"/>
    <property type="match status" value="1"/>
</dbReference>
<dbReference type="AlphaFoldDB" id="A0A835LH11"/>
<dbReference type="PANTHER" id="PTHR32161">
    <property type="entry name" value="DPP6 N-TERMINAL DOMAIN-LIKE PROTEIN"/>
    <property type="match status" value="1"/>
</dbReference>
<accession>A0A835LH11</accession>
<evidence type="ECO:0000313" key="2">
    <source>
        <dbReference type="Proteomes" id="UP000631114"/>
    </source>
</evidence>
<dbReference type="InterPro" id="IPR011042">
    <property type="entry name" value="6-blade_b-propeller_TolB-like"/>
</dbReference>
<name>A0A835LH11_9MAGN</name>
<dbReference type="EMBL" id="JADFTS010000008">
    <property type="protein sequence ID" value="KAF9592177.1"/>
    <property type="molecule type" value="Genomic_DNA"/>
</dbReference>
<sequence length="481" mass="54910">MLYASTSDCGPMKVTCNGQQPMYAVTLLNFSILISGTHEVSTRFLDQERTHRGYAGGCLSPRDKSKGWEMQLNWCSPPYFIDWKCLPMLISDEFKRICPLAPVISQPQPLSYRERINIVCSYSHRQDKDYAFFFFFCKEEAKGTIAFTTSGRPDYGFGIFSVKLPSTLSGNLTEELTERPLTDGTSNNFNGQFVEENEGTITYISERTGSTQIFLTRTEIPEPEQLQTIPESLFHDRPVIKNGRLIYVSAHEKPDVSFKSWSAVYETQLDVQTTVRLTPRGVVDYSPSISKSGKFIAVASYEYRSWNRDMNVLETDIVVFPLADPTQRKIVCKNGGWPTWSGDSTIFFHRVAEEGSWSIFRVDLSGTFEPSNEQRITPYGLPCFTPSASEDGKYIAFAVFTISDFNYKRHIEILYLGTESFHKVTALLHPNYDHYNPFFSPKSGFLGYHRFRGKSDSVDTMIHRVEFVTLPVKELRISFVF</sequence>
<dbReference type="PANTHER" id="PTHR32161:SF9">
    <property type="entry name" value="TOLB PROTEIN-LIKE PROTEIN"/>
    <property type="match status" value="1"/>
</dbReference>
<protein>
    <submittedName>
        <fullName evidence="1">Uncharacterized protein</fullName>
    </submittedName>
</protein>
<reference evidence="1 2" key="1">
    <citation type="submission" date="2020-10" db="EMBL/GenBank/DDBJ databases">
        <title>The Coptis chinensis genome and diversification of protoberbering-type alkaloids.</title>
        <authorList>
            <person name="Wang B."/>
            <person name="Shu S."/>
            <person name="Song C."/>
            <person name="Liu Y."/>
        </authorList>
    </citation>
    <scope>NUCLEOTIDE SEQUENCE [LARGE SCALE GENOMIC DNA]</scope>
    <source>
        <strain evidence="1">HL-2020</strain>
        <tissue evidence="1">Leaf</tissue>
    </source>
</reference>